<dbReference type="Pfam" id="PF08663">
    <property type="entry name" value="HalX"/>
    <property type="match status" value="1"/>
</dbReference>
<dbReference type="CDD" id="cd00156">
    <property type="entry name" value="REC"/>
    <property type="match status" value="1"/>
</dbReference>
<keyword evidence="5" id="KW-0597">Phosphoprotein</keyword>
<dbReference type="InterPro" id="IPR001789">
    <property type="entry name" value="Sig_transdc_resp-reg_receiver"/>
</dbReference>
<dbReference type="GO" id="GO:0016301">
    <property type="term" value="F:kinase activity"/>
    <property type="evidence" value="ECO:0007669"/>
    <property type="project" value="UniProtKB-KW"/>
</dbReference>
<dbReference type="Proteomes" id="UP001570511">
    <property type="component" value="Unassembled WGS sequence"/>
</dbReference>
<evidence type="ECO:0000313" key="10">
    <source>
        <dbReference type="Proteomes" id="UP001570511"/>
    </source>
</evidence>
<dbReference type="Gene3D" id="3.30.450.40">
    <property type="match status" value="1"/>
</dbReference>
<dbReference type="InterPro" id="IPR007050">
    <property type="entry name" value="HTH_bacterioopsin"/>
</dbReference>
<comment type="caution">
    <text evidence="9">The sequence shown here is derived from an EMBL/GenBank/DDBJ whole genome shotgun (WGS) entry which is preliminary data.</text>
</comment>
<evidence type="ECO:0000256" key="1">
    <source>
        <dbReference type="ARBA" id="ARBA00022679"/>
    </source>
</evidence>
<dbReference type="InterPro" id="IPR003018">
    <property type="entry name" value="GAF"/>
</dbReference>
<dbReference type="InterPro" id="IPR013971">
    <property type="entry name" value="HalX_domain"/>
</dbReference>
<dbReference type="InterPro" id="IPR036388">
    <property type="entry name" value="WH-like_DNA-bd_sf"/>
</dbReference>
<keyword evidence="6" id="KW-0175">Coiled coil</keyword>
<dbReference type="EMBL" id="JBGNYA010000001">
    <property type="protein sequence ID" value="MFA1610753.1"/>
    <property type="molecule type" value="Genomic_DNA"/>
</dbReference>
<dbReference type="Gene3D" id="1.10.10.10">
    <property type="entry name" value="Winged helix-like DNA-binding domain superfamily/Winged helix DNA-binding domain"/>
    <property type="match status" value="1"/>
</dbReference>
<evidence type="ECO:0000256" key="4">
    <source>
        <dbReference type="ARBA" id="ARBA00023163"/>
    </source>
</evidence>
<feature type="coiled-coil region" evidence="6">
    <location>
        <begin position="185"/>
        <end position="216"/>
    </location>
</feature>
<organism evidence="9 10">
    <name type="scientific">Halobellus rubicundus</name>
    <dbReference type="NCBI Taxonomy" id="2996466"/>
    <lineage>
        <taxon>Archaea</taxon>
        <taxon>Methanobacteriati</taxon>
        <taxon>Methanobacteriota</taxon>
        <taxon>Stenosarchaea group</taxon>
        <taxon>Halobacteria</taxon>
        <taxon>Halobacteriales</taxon>
        <taxon>Haloferacaceae</taxon>
        <taxon>Halobellus</taxon>
    </lineage>
</organism>
<feature type="region of interest" description="Disordered" evidence="7">
    <location>
        <begin position="280"/>
        <end position="301"/>
    </location>
</feature>
<evidence type="ECO:0000256" key="7">
    <source>
        <dbReference type="SAM" id="MobiDB-lite"/>
    </source>
</evidence>
<dbReference type="Pfam" id="PF00072">
    <property type="entry name" value="Response_reg"/>
    <property type="match status" value="1"/>
</dbReference>
<proteinExistence type="predicted"/>
<protein>
    <submittedName>
        <fullName evidence="9">Bacterio-opsin activator domain-containing protein</fullName>
    </submittedName>
</protein>
<sequence>MTSGGSADSERTGASAAAESDAREAPNTDGDVDTPEANPVVLVVDDDKDLADTCEYWLRDDFDVRLAYGGEEALEAVDEAVDVVLLDRRMPDLSGDEVLAEIDARGLDCRVAMMTAVEPDTDIVDMPFDEYLVKPVGEDDVVGTVEELLVRAEFDARVREYFALESTEAVLESRNLAELGDPDALDDLTARVQELRAERESEIRERERQLERARRINGFLRRIDQALVDATTRADIAETVCESFESAPYDGAWIARYDEAVDAVEPQATAASVVAPLADAQEASPDGGSATADPEGSFDPTRTVRAAIDDRKVVTAPVSEAHVERVLADPEPIEGQRRAVVVPVRYRDTVYGALVVYVRGAITDEERSMLGEVGETIGNGINAAESKQLLYGDTAVELVFEHTDTRDVVVDLSLEFGTTVRMEALTPSDDGVVSCYLSVEGVDAGSIMSAIAPLDAVADVRTISEESDETLVELRLTDASALVTVAELGATVESFTATDGVGELAVRVPPQSDLRALTAAVQKSFPETTVVAKREVESEVQSPSAFRKQLEEKLTDRQRDVMETALASGYFEWPRGSTAEEVADALGIAAPTFHEHLRAGERKLIESFFAETAGDRTASGDGATGSDD</sequence>
<dbReference type="InterPro" id="IPR011006">
    <property type="entry name" value="CheY-like_superfamily"/>
</dbReference>
<feature type="modified residue" description="4-aspartylphosphate" evidence="5">
    <location>
        <position position="87"/>
    </location>
</feature>
<dbReference type="Gene3D" id="3.40.50.2300">
    <property type="match status" value="1"/>
</dbReference>
<dbReference type="Pfam" id="PF15915">
    <property type="entry name" value="BAT"/>
    <property type="match status" value="1"/>
</dbReference>
<accession>A0ABD5MA36</accession>
<dbReference type="Pfam" id="PF04967">
    <property type="entry name" value="HTH_10"/>
    <property type="match status" value="1"/>
</dbReference>
<dbReference type="InterPro" id="IPR029016">
    <property type="entry name" value="GAF-like_dom_sf"/>
</dbReference>
<keyword evidence="1" id="KW-0808">Transferase</keyword>
<name>A0ABD5MA36_9EURY</name>
<dbReference type="PANTHER" id="PTHR34236">
    <property type="entry name" value="DIMETHYL SULFOXIDE REDUCTASE TRANSCRIPTIONAL ACTIVATOR"/>
    <property type="match status" value="1"/>
</dbReference>
<feature type="domain" description="Response regulatory" evidence="8">
    <location>
        <begin position="40"/>
        <end position="149"/>
    </location>
</feature>
<dbReference type="PANTHER" id="PTHR34236:SF1">
    <property type="entry name" value="DIMETHYL SULFOXIDE REDUCTASE TRANSCRIPTIONAL ACTIVATOR"/>
    <property type="match status" value="1"/>
</dbReference>
<evidence type="ECO:0000256" key="5">
    <source>
        <dbReference type="PROSITE-ProRule" id="PRU00169"/>
    </source>
</evidence>
<keyword evidence="4" id="KW-0804">Transcription</keyword>
<keyword evidence="10" id="KW-1185">Reference proteome</keyword>
<feature type="region of interest" description="Disordered" evidence="7">
    <location>
        <begin position="1"/>
        <end position="39"/>
    </location>
</feature>
<evidence type="ECO:0000256" key="3">
    <source>
        <dbReference type="ARBA" id="ARBA00023015"/>
    </source>
</evidence>
<dbReference type="Pfam" id="PF13185">
    <property type="entry name" value="GAF_2"/>
    <property type="match status" value="1"/>
</dbReference>
<dbReference type="SMART" id="SM00448">
    <property type="entry name" value="REC"/>
    <property type="match status" value="1"/>
</dbReference>
<dbReference type="RefSeq" id="WP_372388504.1">
    <property type="nucleotide sequence ID" value="NZ_JBGNYA010000001.1"/>
</dbReference>
<keyword evidence="2" id="KW-0418">Kinase</keyword>
<evidence type="ECO:0000259" key="8">
    <source>
        <dbReference type="PROSITE" id="PS50110"/>
    </source>
</evidence>
<dbReference type="PROSITE" id="PS50110">
    <property type="entry name" value="RESPONSE_REGULATORY"/>
    <property type="match status" value="1"/>
</dbReference>
<evidence type="ECO:0000313" key="9">
    <source>
        <dbReference type="EMBL" id="MFA1610753.1"/>
    </source>
</evidence>
<evidence type="ECO:0000256" key="6">
    <source>
        <dbReference type="SAM" id="Coils"/>
    </source>
</evidence>
<gene>
    <name evidence="9" type="ORF">OS889_07000</name>
</gene>
<reference evidence="9 10" key="1">
    <citation type="submission" date="2024-08" db="EMBL/GenBank/DDBJ databases">
        <title>Halobellus sp. MBLA0158 whole genome sequence.</title>
        <authorList>
            <person name="Hwang C.Y."/>
            <person name="Cho E.-S."/>
            <person name="Seo M.-J."/>
        </authorList>
    </citation>
    <scope>NUCLEOTIDE SEQUENCE [LARGE SCALE GENOMIC DNA]</scope>
    <source>
        <strain evidence="9 10">MBLA0158</strain>
    </source>
</reference>
<dbReference type="AlphaFoldDB" id="A0ABD5MA36"/>
<dbReference type="SUPFAM" id="SSF55781">
    <property type="entry name" value="GAF domain-like"/>
    <property type="match status" value="1"/>
</dbReference>
<dbReference type="InterPro" id="IPR031803">
    <property type="entry name" value="BAT_GAF/HTH-assoc"/>
</dbReference>
<evidence type="ECO:0000256" key="2">
    <source>
        <dbReference type="ARBA" id="ARBA00022777"/>
    </source>
</evidence>
<dbReference type="SUPFAM" id="SSF52172">
    <property type="entry name" value="CheY-like"/>
    <property type="match status" value="1"/>
</dbReference>
<keyword evidence="3" id="KW-0805">Transcription regulation</keyword>